<protein>
    <submittedName>
        <fullName evidence="1">Unannotated protein</fullName>
    </submittedName>
</protein>
<dbReference type="EMBL" id="CAFBMK010000361">
    <property type="protein sequence ID" value="CAB4952641.1"/>
    <property type="molecule type" value="Genomic_DNA"/>
</dbReference>
<organism evidence="1">
    <name type="scientific">freshwater metagenome</name>
    <dbReference type="NCBI Taxonomy" id="449393"/>
    <lineage>
        <taxon>unclassified sequences</taxon>
        <taxon>metagenomes</taxon>
        <taxon>ecological metagenomes</taxon>
    </lineage>
</organism>
<name>A0A6J7KBH7_9ZZZZ</name>
<reference evidence="1" key="1">
    <citation type="submission" date="2020-05" db="EMBL/GenBank/DDBJ databases">
        <authorList>
            <person name="Chiriac C."/>
            <person name="Salcher M."/>
            <person name="Ghai R."/>
            <person name="Kavagutti S V."/>
        </authorList>
    </citation>
    <scope>NUCLEOTIDE SEQUENCE</scope>
</reference>
<proteinExistence type="predicted"/>
<sequence length="50" mass="5517">MIARGATTLPLDLDIFAPSLVIIPCVNRFWNGSFTSRTPRSVSALQKKRA</sequence>
<accession>A0A6J7KBH7</accession>
<dbReference type="AlphaFoldDB" id="A0A6J7KBH7"/>
<evidence type="ECO:0000313" key="1">
    <source>
        <dbReference type="EMBL" id="CAB4952641.1"/>
    </source>
</evidence>
<gene>
    <name evidence="1" type="ORF">UFOPK3564_03579</name>
</gene>